<evidence type="ECO:0000256" key="4">
    <source>
        <dbReference type="ARBA" id="ARBA00022801"/>
    </source>
</evidence>
<evidence type="ECO:0000256" key="7">
    <source>
        <dbReference type="SAM" id="MobiDB-lite"/>
    </source>
</evidence>
<keyword evidence="5" id="KW-0067">ATP-binding</keyword>
<dbReference type="GO" id="GO:0075523">
    <property type="term" value="P:viral translational frameshifting"/>
    <property type="evidence" value="ECO:0007669"/>
    <property type="project" value="UniProtKB-KW"/>
</dbReference>
<evidence type="ECO:0000259" key="8">
    <source>
        <dbReference type="PROSITE" id="PS51657"/>
    </source>
</evidence>
<feature type="domain" description="(+)RNA virus helicase C-terminal" evidence="8">
    <location>
        <begin position="2565"/>
        <end position="2901"/>
    </location>
</feature>
<evidence type="ECO:0000256" key="5">
    <source>
        <dbReference type="ARBA" id="ARBA00022840"/>
    </source>
</evidence>
<evidence type="ECO:0000256" key="2">
    <source>
        <dbReference type="ARBA" id="ARBA00022741"/>
    </source>
</evidence>
<accession>A0A0A8JCA3</accession>
<dbReference type="Pfam" id="PF01443">
    <property type="entry name" value="Viral_helicase1"/>
    <property type="match status" value="1"/>
</dbReference>
<protein>
    <submittedName>
        <fullName evidence="10">Polyprotein 1a</fullName>
    </submittedName>
</protein>
<dbReference type="InterPro" id="IPR002588">
    <property type="entry name" value="Alphavirus-like_MT_dom"/>
</dbReference>
<dbReference type="InterPro" id="IPR027417">
    <property type="entry name" value="P-loop_NTPase"/>
</dbReference>
<dbReference type="GO" id="GO:0006396">
    <property type="term" value="P:RNA processing"/>
    <property type="evidence" value="ECO:0007669"/>
    <property type="project" value="InterPro"/>
</dbReference>
<dbReference type="SUPFAM" id="SSF52540">
    <property type="entry name" value="P-loop containing nucleoside triphosphate hydrolases"/>
    <property type="match status" value="1"/>
</dbReference>
<evidence type="ECO:0000259" key="9">
    <source>
        <dbReference type="PROSITE" id="PS51743"/>
    </source>
</evidence>
<feature type="domain" description="Alphavirus-like MT" evidence="9">
    <location>
        <begin position="1095"/>
        <end position="1282"/>
    </location>
</feature>
<reference evidence="10" key="1">
    <citation type="submission" date="2014-04" db="EMBL/GenBank/DDBJ databases">
        <title>An assemblage of novel putative closterovirus variants from American persimmon.</title>
        <authorList>
            <person name="Ito T."/>
            <person name="Sato A."/>
            <person name="Suzaki K."/>
        </authorList>
    </citation>
    <scope>NUCLEOTIDE SEQUENCE</scope>
    <source>
        <strain evidence="10">Variant 2</strain>
    </source>
</reference>
<dbReference type="GO" id="GO:0016787">
    <property type="term" value="F:hydrolase activity"/>
    <property type="evidence" value="ECO:0007669"/>
    <property type="project" value="UniProtKB-KW"/>
</dbReference>
<dbReference type="EMBL" id="AB923925">
    <property type="protein sequence ID" value="BAQ08216.1"/>
    <property type="molecule type" value="Genomic_RNA"/>
</dbReference>
<dbReference type="GO" id="GO:0005524">
    <property type="term" value="F:ATP binding"/>
    <property type="evidence" value="ECO:0007669"/>
    <property type="project" value="UniProtKB-KW"/>
</dbReference>
<dbReference type="GO" id="GO:0003723">
    <property type="term" value="F:RNA binding"/>
    <property type="evidence" value="ECO:0007669"/>
    <property type="project" value="InterPro"/>
</dbReference>
<sequence>MHNRDNGRCYEGVLRSAWDFLLARTGPHTCYAGLRHLVKSPPSLGAWPTATQVAHALTGMFAPLPVGLFFAWHSRTSYRVARTTSTTAHICRKWQTRFGKSETIYEMSSLGDIRVGGSRPPAGDVRVRLTGLAACVHTLLLHEGRRREADVVSYGRQYVGWFKTTPTQAASLVEEGRVDSGGAHALHFCRKCGVSRTVFGPTRPVCARCGGRVAVSSLVCERTVTPPSYGKVKKVVGPDGWTTIVKQGRSASPISTRSEPTKVSPTLPTLRRAYSVLEPNPGAVSGYKAALLRSRPQVRPAKRPNVQVPRDPLFAVYVRKGCTDGSPSVIRDMPRQAPVRGARIVKVPVVARCAKRGEEVASVRTGDIKVLRRSDKNALYSGWARMSSGEVLERPFVKLPVVPGLRTVSVRPPKGEVLQAASTAGRGRTRCPTKALPKDKGIVKSPSIIEKEVGTSRFFTQTPNFPGQKWVAIKGNVRYYPVVVGDEEVEAYSVKEPVLEVATSSVPVGLDNSGVVGEVPVDNGSDSLPTKEEVLLELDEIEEEINNLLDSDDEKSDESLEGLLEDVVECVELKHSLPIKKRSFELKKDNIRAGERGNVVDSLDTAMQIVELSQEKENVRRNYIASGRPELPSYIPKRGDGGPNVDTVLRVMGNERHTNVGLINNKAARDASPPLFWGDVSSDSGKSSTSSSSAKKRRRAAARKAGLKPTPVVPDASGSPIVELTLEQRCKRPLTLLPEVVSVLEQERKINPSVHRFGKWAPWAVLWAHHKCGLISSEEKLMRTRISKGLSPRANVQEVSGLYDPGCGNKFPSRKRFLETVAPFRYKEGPEGSCRFCFCLECPSVNGAKGGASVLNPAVNELLSLQGVVPDTRRDKSVVSADNQLLRGKLEKGVRGTYLTAIHKKEMNGYCYANLFREVAFLKSFYLSDKRVREITRTLGPYPLCVDISCVLEEMGFDPNPVIHINGDARSVFDASGNRVQVIGHFTASNFYFKMNLLDNPTMALGGIGNTDESSTEAGHIDVILPQLRATVIDQISKSRISECMYARELEQQCLRVEKEKEMFIKGLPRVTIPYFLESADRSKLASAFPELNLDFKPSKFSQHTMAACVRLCFNEVYASKFRETDYIDVGGDIVYHSMRGHENVHTCNPLADFKDASRCAKRMQTWATAVPGTAKAACSVAAPLRCCYKRAEECDSEAPVVTAVEVYDISVHVMAEILIKKKAHVAYVTMVLPGELLSMSDGSCYGSALGVEISMRGEDISFNYNGGLGYTHKRSTMMSWILNPCFVTGGCMFTVEMISNRLGVSEITITRASYYPPVNCTLTVAVPMIERDMTVLYLPDYSLDTGLFDFNRKECIKVDRRFFSEGLVYVMNNCVSVSDKHLEWVCTWLRQNKSRVVISGRVIHNNVYLPEKLVSKVAALLLVVGVKSRITSSKYAKGLVRAYDTNDSMFYQLWTRIKESVISLGRTIAEAIIKFIEYLFPLFKGLNSGEIDDLYKPIANFDYKSIPVIIDQGNMEEWAGTVEAQAIEDFYKRNQKRFVEKTVREIAGVTEILESKITTPVQLKVEKGEVKVHGSISSSKVLESLHRSEDPFRPPKGGLLGGNRPFSVCVSLLEKLKSLASDAKTRVASWCKDLLARFKVAFSSLVEGKPIKFMLDQLTKMKGYLGNKCDQVLKSVSRMLAVYKDSTRWDVAFFVTKGAVSMVSEFLLDVVAGKPVFLTMVKVSLKYMFACWQVDRLRFDGTSTGVDDSFEMLQLITDFVWEGLNGYGIRITLPRVVIFSMVRSICAVKIAKLFSDKSVEAGRVSCNMVLDEVVNVVRRMTNRVCDHLTSQISLFICDLIDQPNIKGRVNKFVDEVVARKSGDVKEAVFSTVRGAGLACKAKVTNTFRVPEVISRYFRSMPADLSVGEDVAPNEGPGAESASVDDEVYNVGEFFDVASQLSAVDSFIEIYQSAYDDSILSLMREEGYGSELELADEPGLRGGGLDEAFLNISKTSLLALESLRRFLRISFNTMKRLLAVLFAYLSRRFVRVLRSKYCESRPVVAPFDSWVCDTKCRGAVAKRDGYKFDILATDLPRLIVIPTIMRVLRLERTSLVRFPLWEMTERELPNITYHDSRYFITDGVDSDLEIKTVDLEVEDHPVTLISGDVRDIENDLLAITLLINGVPKFEKWHQFLNFLKEREDGFYVMDGSTIGLKGGSVKKVILESALLYLIEDFLCDKFVNRSLFYGASFLLRPRSWLLVRAVKAIIERLGRIKANFIAAKEKRRTAKSKPYEQVILPNEYSPVKTRDIAAALNGIRDVAKNPVAACFPNSVIIVQNDEEEEKEIEKGKIEKEGIVLSSAQKSTKGKEVLDSGDHAESSSHVPHCESFIGDGDLPISGRALDRVINSAVSEASLLTEVPTTDELKGTVNEIFESSEEVNPLVTKVAKSKELKFSLYCKSLMGNLVPPLAPECTEDGTINARNEYLYLKKQDVYNILYDVTLASTQLEEFGEYELSDSAQNSNLIIYDKVKKKFCGKRADSHFLEYNDKLDSDLYCACGKNYCTFSQALQSTARFIVSHEQMAVFYSDKMLMPLTAGAYIYSPIVVKAIKVVETPPGGGKTTEIVCLITSMLRRKAKFLCCTANKNSCTEIRRRVACRYLNLRPLDKKGLLSICKVLNDCVRTMDSFLMAGEERAVAVLLLDEVFMVHSGQVLNIFSRVNCERIIAYGDSNQIGFISRTDHALNKYGHIGNMIPDFCQEYRTISYRCPRDVCRLLSIIYGREIYNPYYKEKSSVSLTEISCLEDVPLVNGVKYLVQTQAEKLELTKRVKFNSAIEKRYYPQTVHEAQGDTHEKVYLVRTKANDDEPFVSDAHNVVAISRHTHSFVYFVIRSKADDIMSTMIKKCVEIQELDECYVDKSPENVVDVEEDISTTRENDHVDKHSPVGSAPYSAIIEFISEVVPGSTSVLLGDMSEALNTSEFNSDASGVTISAGKVVPATREQRVWRN</sequence>
<organism evidence="10">
    <name type="scientific">Persimmon virus B</name>
    <dbReference type="NCBI Taxonomy" id="1493829"/>
    <lineage>
        <taxon>Viruses</taxon>
        <taxon>Riboviria</taxon>
        <taxon>Orthornavirae</taxon>
        <taxon>Kitrinoviricota</taxon>
        <taxon>Alsuviricetes</taxon>
        <taxon>Martellivirales</taxon>
        <taxon>Closteroviridae</taxon>
        <taxon>Olivavirus</taxon>
        <taxon>Olivavirus betadiospyri</taxon>
    </lineage>
</organism>
<keyword evidence="2" id="KW-0547">Nucleotide-binding</keyword>
<feature type="region of interest" description="Disordered" evidence="7">
    <location>
        <begin position="675"/>
        <end position="714"/>
    </location>
</feature>
<feature type="compositionally biased region" description="Low complexity" evidence="7">
    <location>
        <begin position="681"/>
        <end position="693"/>
    </location>
</feature>
<feature type="compositionally biased region" description="Basic residues" evidence="7">
    <location>
        <begin position="694"/>
        <end position="706"/>
    </location>
</feature>
<evidence type="ECO:0000256" key="3">
    <source>
        <dbReference type="ARBA" id="ARBA00022758"/>
    </source>
</evidence>
<keyword evidence="3" id="KW-0688">Ribosomal frameshifting</keyword>
<dbReference type="PROSITE" id="PS51657">
    <property type="entry name" value="PSRV_HELICASE"/>
    <property type="match status" value="1"/>
</dbReference>
<name>A0A0A8JCA3_9CLOS</name>
<evidence type="ECO:0000256" key="1">
    <source>
        <dbReference type="ARBA" id="ARBA00022679"/>
    </source>
</evidence>
<evidence type="ECO:0000313" key="10">
    <source>
        <dbReference type="EMBL" id="BAQ08216.1"/>
    </source>
</evidence>
<proteinExistence type="predicted"/>
<dbReference type="PROSITE" id="PS51743">
    <property type="entry name" value="ALPHAVIRUS_MT"/>
    <property type="match status" value="1"/>
</dbReference>
<dbReference type="Gene3D" id="3.40.50.300">
    <property type="entry name" value="P-loop containing nucleotide triphosphate hydrolases"/>
    <property type="match status" value="2"/>
</dbReference>
<feature type="coiled-coil region" evidence="6">
    <location>
        <begin position="531"/>
        <end position="558"/>
    </location>
</feature>
<keyword evidence="1" id="KW-0808">Transferase</keyword>
<dbReference type="GO" id="GO:0016556">
    <property type="term" value="P:mRNA modification"/>
    <property type="evidence" value="ECO:0007669"/>
    <property type="project" value="InterPro"/>
</dbReference>
<dbReference type="InterPro" id="IPR027351">
    <property type="entry name" value="(+)RNA_virus_helicase_core_dom"/>
</dbReference>
<evidence type="ECO:0000256" key="6">
    <source>
        <dbReference type="SAM" id="Coils"/>
    </source>
</evidence>
<dbReference type="Pfam" id="PF01660">
    <property type="entry name" value="Vmethyltransf"/>
    <property type="match status" value="1"/>
</dbReference>
<dbReference type="GO" id="GO:0008174">
    <property type="term" value="F:mRNA methyltransferase activity"/>
    <property type="evidence" value="ECO:0007669"/>
    <property type="project" value="UniProtKB-UniRule"/>
</dbReference>
<keyword evidence="4" id="KW-0378">Hydrolase</keyword>
<keyword evidence="6" id="KW-0175">Coiled coil</keyword>